<dbReference type="PANTHER" id="PTHR30136:SF33">
    <property type="entry name" value="TRANSCRIPTIONAL REGULATORY PROTEIN"/>
    <property type="match status" value="1"/>
</dbReference>
<keyword evidence="8" id="KW-1185">Reference proteome</keyword>
<dbReference type="InterPro" id="IPR050707">
    <property type="entry name" value="HTH_MetabolicPath_Reg"/>
</dbReference>
<evidence type="ECO:0000259" key="6">
    <source>
        <dbReference type="PROSITE" id="PS51078"/>
    </source>
</evidence>
<dbReference type="InterPro" id="IPR014757">
    <property type="entry name" value="Tscrpt_reg_IclR_C"/>
</dbReference>
<dbReference type="SUPFAM" id="SSF55781">
    <property type="entry name" value="GAF domain-like"/>
    <property type="match status" value="1"/>
</dbReference>
<dbReference type="EMBL" id="JACHEU010000001">
    <property type="protein sequence ID" value="MBB6011377.1"/>
    <property type="molecule type" value="Genomic_DNA"/>
</dbReference>
<dbReference type="PANTHER" id="PTHR30136">
    <property type="entry name" value="HELIX-TURN-HELIX TRANSCRIPTIONAL REGULATOR, ICLR FAMILY"/>
    <property type="match status" value="1"/>
</dbReference>
<evidence type="ECO:0000259" key="5">
    <source>
        <dbReference type="PROSITE" id="PS51077"/>
    </source>
</evidence>
<evidence type="ECO:0000256" key="4">
    <source>
        <dbReference type="SAM" id="MobiDB-lite"/>
    </source>
</evidence>
<evidence type="ECO:0000313" key="8">
    <source>
        <dbReference type="Proteomes" id="UP000533306"/>
    </source>
</evidence>
<dbReference type="GO" id="GO:0003700">
    <property type="term" value="F:DNA-binding transcription factor activity"/>
    <property type="evidence" value="ECO:0007669"/>
    <property type="project" value="TreeGrafter"/>
</dbReference>
<dbReference type="InterPro" id="IPR005471">
    <property type="entry name" value="Tscrpt_reg_IclR_N"/>
</dbReference>
<evidence type="ECO:0000313" key="7">
    <source>
        <dbReference type="EMBL" id="MBB6011377.1"/>
    </source>
</evidence>
<dbReference type="GO" id="GO:0003677">
    <property type="term" value="F:DNA binding"/>
    <property type="evidence" value="ECO:0007669"/>
    <property type="project" value="UniProtKB-KW"/>
</dbReference>
<dbReference type="PROSITE" id="PS51078">
    <property type="entry name" value="ICLR_ED"/>
    <property type="match status" value="1"/>
</dbReference>
<dbReference type="SUPFAM" id="SSF46785">
    <property type="entry name" value="Winged helix' DNA-binding domain"/>
    <property type="match status" value="1"/>
</dbReference>
<gene>
    <name evidence="7" type="ORF">HNR59_000722</name>
</gene>
<dbReference type="RefSeq" id="WP_183826095.1">
    <property type="nucleotide sequence ID" value="NZ_JACHEU010000001.1"/>
</dbReference>
<dbReference type="PROSITE" id="PS51077">
    <property type="entry name" value="HTH_ICLR"/>
    <property type="match status" value="1"/>
</dbReference>
<dbReference type="SMART" id="SM00346">
    <property type="entry name" value="HTH_ICLR"/>
    <property type="match status" value="1"/>
</dbReference>
<evidence type="ECO:0000256" key="2">
    <source>
        <dbReference type="ARBA" id="ARBA00023125"/>
    </source>
</evidence>
<feature type="domain" description="HTH iclR-type" evidence="5">
    <location>
        <begin position="25"/>
        <end position="87"/>
    </location>
</feature>
<name>A0A7W9RZH4_9HYPH</name>
<reference evidence="7 8" key="1">
    <citation type="submission" date="2020-08" db="EMBL/GenBank/DDBJ databases">
        <title>Genomic Encyclopedia of Type Strains, Phase IV (KMG-IV): sequencing the most valuable type-strain genomes for metagenomic binning, comparative biology and taxonomic classification.</title>
        <authorList>
            <person name="Goeker M."/>
        </authorList>
    </citation>
    <scope>NUCLEOTIDE SEQUENCE [LARGE SCALE GENOMIC DNA]</scope>
    <source>
        <strain evidence="7 8">DSM 11099</strain>
    </source>
</reference>
<evidence type="ECO:0000256" key="1">
    <source>
        <dbReference type="ARBA" id="ARBA00023015"/>
    </source>
</evidence>
<comment type="caution">
    <text evidence="7">The sequence shown here is derived from an EMBL/GenBank/DDBJ whole genome shotgun (WGS) entry which is preliminary data.</text>
</comment>
<dbReference type="Pfam" id="PF01614">
    <property type="entry name" value="IclR_C"/>
    <property type="match status" value="1"/>
</dbReference>
<dbReference type="GO" id="GO:0045892">
    <property type="term" value="P:negative regulation of DNA-templated transcription"/>
    <property type="evidence" value="ECO:0007669"/>
    <property type="project" value="TreeGrafter"/>
</dbReference>
<dbReference type="Gene3D" id="1.10.10.10">
    <property type="entry name" value="Winged helix-like DNA-binding domain superfamily/Winged helix DNA-binding domain"/>
    <property type="match status" value="1"/>
</dbReference>
<organism evidence="7 8">
    <name type="scientific">Aquamicrobium lusatiense</name>
    <dbReference type="NCBI Taxonomy" id="89772"/>
    <lineage>
        <taxon>Bacteria</taxon>
        <taxon>Pseudomonadati</taxon>
        <taxon>Pseudomonadota</taxon>
        <taxon>Alphaproteobacteria</taxon>
        <taxon>Hyphomicrobiales</taxon>
        <taxon>Phyllobacteriaceae</taxon>
        <taxon>Aquamicrobium</taxon>
    </lineage>
</organism>
<keyword evidence="3" id="KW-0804">Transcription</keyword>
<protein>
    <submittedName>
        <fullName evidence="7">DNA-binding IclR family transcriptional regulator</fullName>
    </submittedName>
</protein>
<accession>A0A7W9RZH4</accession>
<dbReference type="Pfam" id="PF09339">
    <property type="entry name" value="HTH_IclR"/>
    <property type="match status" value="1"/>
</dbReference>
<dbReference type="InterPro" id="IPR036388">
    <property type="entry name" value="WH-like_DNA-bd_sf"/>
</dbReference>
<sequence length="278" mass="30098">MKKRAKQTDAGTEPDASASGDRQFVTALQRGLDILRCFRPTDGALGNQELAQRCGLPNSTVSRLTYTLSKLGYLVYLEDIGKYRVGVPVLGLGYACLSGLKVREVAQPYLDELAQHAGNGLLVAMGGRDQFSMIYVACARSEGIVSLQLNVGSRISLARSSMGRAYLAAAAPQEREAILRGIEARTDKERWPQLQSEILRAIEEINTRGFCLNSGEWQADVNSVGVPLPPLHGSGPILALNCGGPAYLLPRERLENDIGPRMVEAVRKIRYAGEGGGR</sequence>
<evidence type="ECO:0000256" key="3">
    <source>
        <dbReference type="ARBA" id="ARBA00023163"/>
    </source>
</evidence>
<dbReference type="Gene3D" id="3.30.450.40">
    <property type="match status" value="1"/>
</dbReference>
<proteinExistence type="predicted"/>
<feature type="region of interest" description="Disordered" evidence="4">
    <location>
        <begin position="1"/>
        <end position="20"/>
    </location>
</feature>
<dbReference type="InterPro" id="IPR029016">
    <property type="entry name" value="GAF-like_dom_sf"/>
</dbReference>
<dbReference type="Proteomes" id="UP000533306">
    <property type="component" value="Unassembled WGS sequence"/>
</dbReference>
<keyword evidence="1" id="KW-0805">Transcription regulation</keyword>
<dbReference type="AlphaFoldDB" id="A0A7W9RZH4"/>
<keyword evidence="2 7" id="KW-0238">DNA-binding</keyword>
<dbReference type="InterPro" id="IPR036390">
    <property type="entry name" value="WH_DNA-bd_sf"/>
</dbReference>
<feature type="domain" description="IclR-ED" evidence="6">
    <location>
        <begin position="88"/>
        <end position="275"/>
    </location>
</feature>